<proteinExistence type="predicted"/>
<sequence length="57" mass="6304">MILTSEPPEGYIEYIRQSALSVSQAVGVEAGKRILHEALESWTSELDDALKWLSTAI</sequence>
<keyword evidence="2" id="KW-1185">Reference proteome</keyword>
<protein>
    <submittedName>
        <fullName evidence="1">Uncharacterized protein</fullName>
    </submittedName>
</protein>
<name>A0ABW5KFZ3_9SPHI</name>
<comment type="caution">
    <text evidence="1">The sequence shown here is derived from an EMBL/GenBank/DDBJ whole genome shotgun (WGS) entry which is preliminary data.</text>
</comment>
<reference evidence="2" key="1">
    <citation type="journal article" date="2019" name="Int. J. Syst. Evol. Microbiol.">
        <title>The Global Catalogue of Microorganisms (GCM) 10K type strain sequencing project: providing services to taxonomists for standard genome sequencing and annotation.</title>
        <authorList>
            <consortium name="The Broad Institute Genomics Platform"/>
            <consortium name="The Broad Institute Genome Sequencing Center for Infectious Disease"/>
            <person name="Wu L."/>
            <person name="Ma J."/>
        </authorList>
    </citation>
    <scope>NUCLEOTIDE SEQUENCE [LARGE SCALE GENOMIC DNA]</scope>
    <source>
        <strain evidence="2">KCTC 42662</strain>
    </source>
</reference>
<gene>
    <name evidence="1" type="ORF">ACFSR5_08450</name>
</gene>
<dbReference type="EMBL" id="JBHULR010000003">
    <property type="protein sequence ID" value="MFD2547672.1"/>
    <property type="molecule type" value="Genomic_DNA"/>
</dbReference>
<accession>A0ABW5KFZ3</accession>
<evidence type="ECO:0000313" key="1">
    <source>
        <dbReference type="EMBL" id="MFD2547672.1"/>
    </source>
</evidence>
<organism evidence="1 2">
    <name type="scientific">Sphingobacterium suaedae</name>
    <dbReference type="NCBI Taxonomy" id="1686402"/>
    <lineage>
        <taxon>Bacteria</taxon>
        <taxon>Pseudomonadati</taxon>
        <taxon>Bacteroidota</taxon>
        <taxon>Sphingobacteriia</taxon>
        <taxon>Sphingobacteriales</taxon>
        <taxon>Sphingobacteriaceae</taxon>
        <taxon>Sphingobacterium</taxon>
    </lineage>
</organism>
<dbReference type="Proteomes" id="UP001597545">
    <property type="component" value="Unassembled WGS sequence"/>
</dbReference>
<dbReference type="RefSeq" id="WP_380902652.1">
    <property type="nucleotide sequence ID" value="NZ_JBHUEG010000007.1"/>
</dbReference>
<evidence type="ECO:0000313" key="2">
    <source>
        <dbReference type="Proteomes" id="UP001597545"/>
    </source>
</evidence>